<protein>
    <submittedName>
        <fullName evidence="2">Dihydrodipicolinate reductase</fullName>
    </submittedName>
</protein>
<organism evidence="2 3">
    <name type="scientific">Szabonella alba</name>
    <dbReference type="NCBI Taxonomy" id="2804194"/>
    <lineage>
        <taxon>Bacteria</taxon>
        <taxon>Pseudomonadati</taxon>
        <taxon>Pseudomonadota</taxon>
        <taxon>Alphaproteobacteria</taxon>
        <taxon>Rhodobacterales</taxon>
        <taxon>Paracoccaceae</taxon>
        <taxon>Szabonella</taxon>
    </lineage>
</organism>
<evidence type="ECO:0000313" key="3">
    <source>
        <dbReference type="Proteomes" id="UP000648908"/>
    </source>
</evidence>
<keyword evidence="3" id="KW-1185">Reference proteome</keyword>
<dbReference type="RefSeq" id="WP_202687754.1">
    <property type="nucleotide sequence ID" value="NZ_JAESVN010000002.1"/>
</dbReference>
<sequence>MTRLFGAAILSFLCALSVPVSAFADGFSDVRGKQEFLGLVNGKALTRLGISLNVTPNGQIEGRAFGQPVTGAWRWSDGLFCRDLYFGSRDLGANCQLVQRNGDTLRFISDAGRGQFADLRLK</sequence>
<evidence type="ECO:0000256" key="1">
    <source>
        <dbReference type="SAM" id="SignalP"/>
    </source>
</evidence>
<evidence type="ECO:0000313" key="2">
    <source>
        <dbReference type="EMBL" id="MBL4916956.1"/>
    </source>
</evidence>
<dbReference type="EMBL" id="JAESVN010000002">
    <property type="protein sequence ID" value="MBL4916956.1"/>
    <property type="molecule type" value="Genomic_DNA"/>
</dbReference>
<dbReference type="Proteomes" id="UP000648908">
    <property type="component" value="Unassembled WGS sequence"/>
</dbReference>
<keyword evidence="1" id="KW-0732">Signal</keyword>
<feature type="signal peptide" evidence="1">
    <location>
        <begin position="1"/>
        <end position="24"/>
    </location>
</feature>
<name>A0A8K0V9P3_9RHOB</name>
<dbReference type="AlphaFoldDB" id="A0A8K0V9P3"/>
<feature type="chain" id="PRO_5035478608" evidence="1">
    <location>
        <begin position="25"/>
        <end position="122"/>
    </location>
</feature>
<comment type="caution">
    <text evidence="2">The sequence shown here is derived from an EMBL/GenBank/DDBJ whole genome shotgun (WGS) entry which is preliminary data.</text>
</comment>
<reference evidence="2" key="1">
    <citation type="submission" date="2021-01" db="EMBL/GenBank/DDBJ databases">
        <title>Tabrizicola alba sp. nov. a motile alkaliphilic bacterium isolated from a soda lake.</title>
        <authorList>
            <person name="Szuroczki S."/>
            <person name="Abbaszade G."/>
            <person name="Schumann P."/>
            <person name="Toth E."/>
        </authorList>
    </citation>
    <scope>NUCLEOTIDE SEQUENCE</scope>
    <source>
        <strain evidence="2">DMG-N-6</strain>
    </source>
</reference>
<gene>
    <name evidence="2" type="ORF">JL811_06940</name>
</gene>
<proteinExistence type="predicted"/>
<accession>A0A8K0V9P3</accession>